<feature type="domain" description="SWIM-type" evidence="2">
    <location>
        <begin position="72"/>
        <end position="103"/>
    </location>
</feature>
<reference evidence="3" key="1">
    <citation type="submission" date="2014-07" db="EMBL/GenBank/DDBJ databases">
        <authorList>
            <person name="Urmite Genomes Urmite Genomes"/>
        </authorList>
    </citation>
    <scope>NUCLEOTIDE SEQUENCE</scope>
    <source>
        <strain evidence="3">13S34_air</strain>
    </source>
</reference>
<dbReference type="AlphaFoldDB" id="A0A078M8W7"/>
<sequence length="499" mass="57721">MALSIAELAQDYRETIEQLLAQQTEALQPTVKEHAELITRATFLLRNQSVTFTEYNTHTISLTAMIRDVSPMYVQIFLANKTTSCTCLQSTCRHRVATLFALYQHFSSVQRFVDDWRTPIATERSPAVWRKLAYNQVHAGLQEERSFEGYNLHYAKNRILQNVLRTRPFEREWQALYELFMEMHVMYDIWQMLEETPQRSFHLTRPAFQTLLDDWQANCLTLLESVNQAPRLFATDEFIASIIICARKFISDFSTHTASRLAIYEAVIRFIAPHSFTQEQKQFDHPTTQALTALYTNEGELDAQTLDMDTAMYLLALDATKATAHAEALVDAILPRLPDFIEGLPLFSREERALAIYDLMLTVTLSEEQEAQLFLAFGTAGLRPYSHFLIRKKRYDDWVGLHILHTSSLAYATACGFNDLVKVSPQHALPIYHYYAMQEIEGKSRVHYKNAVRILRAMRTAAKRAGEQNYFNDYINTLQHQHKRLRALQEELEKGSLTL</sequence>
<protein>
    <recommendedName>
        <fullName evidence="2">SWIM-type domain-containing protein</fullName>
    </recommendedName>
</protein>
<organism evidence="3">
    <name type="scientific">Metalysinibacillus saudimassiliensis</name>
    <dbReference type="NCBI Taxonomy" id="1461583"/>
    <lineage>
        <taxon>Bacteria</taxon>
        <taxon>Bacillati</taxon>
        <taxon>Bacillota</taxon>
        <taxon>Bacilli</taxon>
        <taxon>Bacillales</taxon>
        <taxon>Caryophanaceae</taxon>
        <taxon>Metalysinibacillus</taxon>
    </lineage>
</organism>
<gene>
    <name evidence="3" type="ORF">BN1050_01053</name>
</gene>
<name>A0A078M8W7_9BACL</name>
<proteinExistence type="predicted"/>
<keyword evidence="1" id="KW-0862">Zinc</keyword>
<dbReference type="PROSITE" id="PS50966">
    <property type="entry name" value="ZF_SWIM"/>
    <property type="match status" value="1"/>
</dbReference>
<evidence type="ECO:0000256" key="1">
    <source>
        <dbReference type="PROSITE-ProRule" id="PRU00325"/>
    </source>
</evidence>
<keyword evidence="1" id="KW-0479">Metal-binding</keyword>
<evidence type="ECO:0000259" key="2">
    <source>
        <dbReference type="PROSITE" id="PS50966"/>
    </source>
</evidence>
<dbReference type="PATRIC" id="fig|1461583.4.peg.1014"/>
<dbReference type="InterPro" id="IPR007527">
    <property type="entry name" value="Znf_SWIM"/>
</dbReference>
<dbReference type="EMBL" id="LN483074">
    <property type="protein sequence ID" value="CEA01872.1"/>
    <property type="molecule type" value="Genomic_DNA"/>
</dbReference>
<dbReference type="HOGENOM" id="CLU_038036_0_0_9"/>
<dbReference type="GO" id="GO:0008270">
    <property type="term" value="F:zinc ion binding"/>
    <property type="evidence" value="ECO:0007669"/>
    <property type="project" value="UniProtKB-KW"/>
</dbReference>
<keyword evidence="1" id="KW-0863">Zinc-finger</keyword>
<evidence type="ECO:0000313" key="3">
    <source>
        <dbReference type="EMBL" id="CEA01872.1"/>
    </source>
</evidence>
<accession>A0A078M8W7</accession>